<protein>
    <submittedName>
        <fullName evidence="2">Uncharacterized protein</fullName>
    </submittedName>
</protein>
<evidence type="ECO:0000313" key="2">
    <source>
        <dbReference type="EMBL" id="OAQ20389.1"/>
    </source>
</evidence>
<feature type="region of interest" description="Disordered" evidence="1">
    <location>
        <begin position="20"/>
        <end position="47"/>
    </location>
</feature>
<gene>
    <name evidence="2" type="ORF">TDIS_1584</name>
</gene>
<sequence>MRINFSVFKVWFPQMGIKNSIGSKENPLAKSTAFQTRRPDLGQGGQK</sequence>
<accession>A0A179D3U5</accession>
<comment type="caution">
    <text evidence="2">The sequence shown here is derived from an EMBL/GenBank/DDBJ whole genome shotgun (WGS) entry which is preliminary data.</text>
</comment>
<reference evidence="2 3" key="1">
    <citation type="submission" date="2016-04" db="EMBL/GenBank/DDBJ databases">
        <title>Genome analysis of Thermosulfurimonas dismutans, the first thermophilic sulfur-disproportionating bacterium of the phylum Thermodesulfobacteria.</title>
        <authorList>
            <person name="Mardanov A.V."/>
            <person name="Beletsky A.V."/>
            <person name="Kadnikov V.V."/>
            <person name="Slobodkin A.I."/>
            <person name="Ravin N.V."/>
        </authorList>
    </citation>
    <scope>NUCLEOTIDE SEQUENCE [LARGE SCALE GENOMIC DNA]</scope>
    <source>
        <strain evidence="2 3">S95</strain>
    </source>
</reference>
<evidence type="ECO:0000256" key="1">
    <source>
        <dbReference type="SAM" id="MobiDB-lite"/>
    </source>
</evidence>
<evidence type="ECO:0000313" key="3">
    <source>
        <dbReference type="Proteomes" id="UP000078390"/>
    </source>
</evidence>
<dbReference type="EMBL" id="LWLG01000012">
    <property type="protein sequence ID" value="OAQ20389.1"/>
    <property type="molecule type" value="Genomic_DNA"/>
</dbReference>
<name>A0A179D3U5_9BACT</name>
<keyword evidence="3" id="KW-1185">Reference proteome</keyword>
<dbReference type="Proteomes" id="UP000078390">
    <property type="component" value="Unassembled WGS sequence"/>
</dbReference>
<proteinExistence type="predicted"/>
<organism evidence="2 3">
    <name type="scientific">Thermosulfurimonas dismutans</name>
    <dbReference type="NCBI Taxonomy" id="999894"/>
    <lineage>
        <taxon>Bacteria</taxon>
        <taxon>Pseudomonadati</taxon>
        <taxon>Thermodesulfobacteriota</taxon>
        <taxon>Thermodesulfobacteria</taxon>
        <taxon>Thermodesulfobacteriales</taxon>
        <taxon>Thermodesulfobacteriaceae</taxon>
        <taxon>Thermosulfurimonas</taxon>
    </lineage>
</organism>
<dbReference type="AlphaFoldDB" id="A0A179D3U5"/>